<evidence type="ECO:0000313" key="4">
    <source>
        <dbReference type="EMBL" id="GAE24671.1"/>
    </source>
</evidence>
<accession>W4PXT9</accession>
<dbReference type="Pfam" id="PF00205">
    <property type="entry name" value="TPP_enzyme_M"/>
    <property type="match status" value="1"/>
</dbReference>
<dbReference type="SUPFAM" id="SSF52467">
    <property type="entry name" value="DHS-like NAD/FAD-binding domain"/>
    <property type="match status" value="1"/>
</dbReference>
<dbReference type="RefSeq" id="WP_369384389.1">
    <property type="nucleotide sequence ID" value="NZ_BAUT01000003.1"/>
</dbReference>
<organism evidence="4 5">
    <name type="scientific">Halalkalibacter wakoensis JCM 9140</name>
    <dbReference type="NCBI Taxonomy" id="1236970"/>
    <lineage>
        <taxon>Bacteria</taxon>
        <taxon>Bacillati</taxon>
        <taxon>Bacillota</taxon>
        <taxon>Bacilli</taxon>
        <taxon>Bacillales</taxon>
        <taxon>Bacillaceae</taxon>
        <taxon>Halalkalibacter</taxon>
    </lineage>
</organism>
<feature type="domain" description="Thiamine pyrophosphate enzyme central" evidence="2">
    <location>
        <begin position="191"/>
        <end position="325"/>
    </location>
</feature>
<dbReference type="AlphaFoldDB" id="W4PXT9"/>
<dbReference type="FunFam" id="3.40.50.970:FF:000007">
    <property type="entry name" value="Acetolactate synthase"/>
    <property type="match status" value="1"/>
</dbReference>
<name>W4PXT9_9BACI</name>
<dbReference type="GO" id="GO:0000287">
    <property type="term" value="F:magnesium ion binding"/>
    <property type="evidence" value="ECO:0007669"/>
    <property type="project" value="InterPro"/>
</dbReference>
<dbReference type="InterPro" id="IPR012001">
    <property type="entry name" value="Thiamin_PyroP_enz_TPP-bd_dom"/>
</dbReference>
<dbReference type="InterPro" id="IPR045229">
    <property type="entry name" value="TPP_enz"/>
</dbReference>
<dbReference type="InterPro" id="IPR029061">
    <property type="entry name" value="THDP-binding"/>
</dbReference>
<proteinExistence type="inferred from homology"/>
<dbReference type="PANTHER" id="PTHR18968">
    <property type="entry name" value="THIAMINE PYROPHOSPHATE ENZYMES"/>
    <property type="match status" value="1"/>
</dbReference>
<reference evidence="4" key="1">
    <citation type="journal article" date="2014" name="Genome Announc.">
        <title>Draft Genome Sequences of Three Alkaliphilic Bacillus Strains, Bacillus wakoensis JCM 9140T, Bacillus akibai JCM 9157T, and Bacillus hemicellulosilyticus JCM 9152T.</title>
        <authorList>
            <person name="Yuki M."/>
            <person name="Oshima K."/>
            <person name="Suda W."/>
            <person name="Oshida Y."/>
            <person name="Kitamura K."/>
            <person name="Iida T."/>
            <person name="Hattori M."/>
            <person name="Ohkuma M."/>
        </authorList>
    </citation>
    <scope>NUCLEOTIDE SEQUENCE [LARGE SCALE GENOMIC DNA]</scope>
    <source>
        <strain evidence="4">JCM 9140</strain>
    </source>
</reference>
<dbReference type="CDD" id="cd07035">
    <property type="entry name" value="TPP_PYR_POX_like"/>
    <property type="match status" value="1"/>
</dbReference>
<dbReference type="Proteomes" id="UP000018890">
    <property type="component" value="Unassembled WGS sequence"/>
</dbReference>
<evidence type="ECO:0000256" key="1">
    <source>
        <dbReference type="ARBA" id="ARBA00007812"/>
    </source>
</evidence>
<dbReference type="GO" id="GO:0050660">
    <property type="term" value="F:flavin adenine dinucleotide binding"/>
    <property type="evidence" value="ECO:0007669"/>
    <property type="project" value="TreeGrafter"/>
</dbReference>
<dbReference type="PANTHER" id="PTHR18968:SF13">
    <property type="entry name" value="ACETOLACTATE SYNTHASE CATALYTIC SUBUNIT, MITOCHONDRIAL"/>
    <property type="match status" value="1"/>
</dbReference>
<dbReference type="GO" id="GO:0030976">
    <property type="term" value="F:thiamine pyrophosphate binding"/>
    <property type="evidence" value="ECO:0007669"/>
    <property type="project" value="InterPro"/>
</dbReference>
<evidence type="ECO:0000313" key="5">
    <source>
        <dbReference type="Proteomes" id="UP000018890"/>
    </source>
</evidence>
<dbReference type="InterPro" id="IPR029035">
    <property type="entry name" value="DHS-like_NAD/FAD-binding_dom"/>
</dbReference>
<feature type="domain" description="Thiamine pyrophosphate enzyme N-terminal TPP-binding" evidence="3">
    <location>
        <begin position="3"/>
        <end position="111"/>
    </location>
</feature>
<dbReference type="GO" id="GO:0009097">
    <property type="term" value="P:isoleucine biosynthetic process"/>
    <property type="evidence" value="ECO:0007669"/>
    <property type="project" value="TreeGrafter"/>
</dbReference>
<dbReference type="GO" id="GO:0003984">
    <property type="term" value="F:acetolactate synthase activity"/>
    <property type="evidence" value="ECO:0007669"/>
    <property type="project" value="TreeGrafter"/>
</dbReference>
<dbReference type="SUPFAM" id="SSF52518">
    <property type="entry name" value="Thiamin diphosphate-binding fold (THDP-binding)"/>
    <property type="match status" value="1"/>
</dbReference>
<comment type="caution">
    <text evidence="4">The sequence shown here is derived from an EMBL/GenBank/DDBJ whole genome shotgun (WGS) entry which is preliminary data.</text>
</comment>
<keyword evidence="5" id="KW-1185">Reference proteome</keyword>
<gene>
    <name evidence="4" type="ORF">JCM9140_615</name>
</gene>
<protein>
    <submittedName>
        <fullName evidence="4">Thiamine pyrophosphate-requiring enzymes</fullName>
    </submittedName>
</protein>
<dbReference type="GO" id="GO:0005948">
    <property type="term" value="C:acetolactate synthase complex"/>
    <property type="evidence" value="ECO:0007669"/>
    <property type="project" value="TreeGrafter"/>
</dbReference>
<dbReference type="Gene3D" id="3.40.50.1220">
    <property type="entry name" value="TPP-binding domain"/>
    <property type="match status" value="1"/>
</dbReference>
<evidence type="ECO:0000259" key="2">
    <source>
        <dbReference type="Pfam" id="PF00205"/>
    </source>
</evidence>
<dbReference type="STRING" id="1236970.JCM9140_615"/>
<dbReference type="Pfam" id="PF02776">
    <property type="entry name" value="TPP_enzyme_N"/>
    <property type="match status" value="1"/>
</dbReference>
<dbReference type="Gene3D" id="3.40.50.970">
    <property type="match status" value="1"/>
</dbReference>
<dbReference type="InterPro" id="IPR012000">
    <property type="entry name" value="Thiamin_PyroP_enz_cen_dom"/>
</dbReference>
<evidence type="ECO:0000259" key="3">
    <source>
        <dbReference type="Pfam" id="PF02776"/>
    </source>
</evidence>
<sequence length="347" mass="37704">MEKVAAILADHFKKWGITHVFGIPGKAVVPLLLAIDQKEIEFVLSKHESGAGYEATGYSLLSEKIGVAVGTSGPGGTNLITAAAQAKASHIPILIITGHPSMKDTGKAQGQDSTLFGTDLVDLFKPVTKFSARVERGDLLKAYLTHALEKAYSGVKGPVHLTIPADVLMEEIQPFSINLPIPQEMLSPKLHEVIDLLEKAQNPVLFLGKGVHSSKAYEEIRLLAEHWNIPVVTTPGGKGTFLSRHPLSLGAFGLGGTEKAHHYFNLGIDLMVVMGTKLSDMSLAGLHKEIYPKQVIHFDYEQTFVGKSLEVPTLFVSGDIKANAKEILRIVRAKDNQFDQMDPEKMS</sequence>
<comment type="similarity">
    <text evidence="1">Belongs to the TPP enzyme family.</text>
</comment>
<dbReference type="EMBL" id="BAUT01000003">
    <property type="protein sequence ID" value="GAE24671.1"/>
    <property type="molecule type" value="Genomic_DNA"/>
</dbReference>
<dbReference type="GO" id="GO:0009099">
    <property type="term" value="P:L-valine biosynthetic process"/>
    <property type="evidence" value="ECO:0007669"/>
    <property type="project" value="TreeGrafter"/>
</dbReference>